<keyword evidence="2" id="KW-0812">Transmembrane</keyword>
<sequence length="89" mass="10318">MVRREEEEEIMFSSNDLVLTRAYGALILFAIVVALFRAAYLGWRKYKNKKSSQSDEEYYAADDGTWRERDGRHAGHTSRSPKKGRVHHG</sequence>
<keyword evidence="2" id="KW-0472">Membrane</keyword>
<evidence type="ECO:0000313" key="4">
    <source>
        <dbReference type="Proteomes" id="UP000177968"/>
    </source>
</evidence>
<keyword evidence="2" id="KW-1133">Transmembrane helix</keyword>
<evidence type="ECO:0000313" key="3">
    <source>
        <dbReference type="EMBL" id="OGG87432.1"/>
    </source>
</evidence>
<reference evidence="3 4" key="1">
    <citation type="journal article" date="2016" name="Nat. Commun.">
        <title>Thousands of microbial genomes shed light on interconnected biogeochemical processes in an aquifer system.</title>
        <authorList>
            <person name="Anantharaman K."/>
            <person name="Brown C.T."/>
            <person name="Hug L.A."/>
            <person name="Sharon I."/>
            <person name="Castelle C.J."/>
            <person name="Probst A.J."/>
            <person name="Thomas B.C."/>
            <person name="Singh A."/>
            <person name="Wilkins M.J."/>
            <person name="Karaoz U."/>
            <person name="Brodie E.L."/>
            <person name="Williams K.H."/>
            <person name="Hubbard S.S."/>
            <person name="Banfield J.F."/>
        </authorList>
    </citation>
    <scope>NUCLEOTIDE SEQUENCE [LARGE SCALE GENOMIC DNA]</scope>
</reference>
<name>A0A1F6FNK0_9BACT</name>
<evidence type="ECO:0000256" key="2">
    <source>
        <dbReference type="SAM" id="Phobius"/>
    </source>
</evidence>
<organism evidence="3 4">
    <name type="scientific">Candidatus Kaiserbacteria bacterium RIFCSPLOWO2_12_FULL_50_28</name>
    <dbReference type="NCBI Taxonomy" id="1798527"/>
    <lineage>
        <taxon>Bacteria</taxon>
        <taxon>Candidatus Kaiseribacteriota</taxon>
    </lineage>
</organism>
<feature type="region of interest" description="Disordered" evidence="1">
    <location>
        <begin position="67"/>
        <end position="89"/>
    </location>
</feature>
<proteinExistence type="predicted"/>
<dbReference type="AlphaFoldDB" id="A0A1F6FNK0"/>
<evidence type="ECO:0000256" key="1">
    <source>
        <dbReference type="SAM" id="MobiDB-lite"/>
    </source>
</evidence>
<gene>
    <name evidence="3" type="ORF">A3H15_02935</name>
</gene>
<feature type="compositionally biased region" description="Basic residues" evidence="1">
    <location>
        <begin position="74"/>
        <end position="89"/>
    </location>
</feature>
<comment type="caution">
    <text evidence="3">The sequence shown here is derived from an EMBL/GenBank/DDBJ whole genome shotgun (WGS) entry which is preliminary data.</text>
</comment>
<dbReference type="EMBL" id="MFMO01000028">
    <property type="protein sequence ID" value="OGG87432.1"/>
    <property type="molecule type" value="Genomic_DNA"/>
</dbReference>
<feature type="transmembrane region" description="Helical" evidence="2">
    <location>
        <begin position="22"/>
        <end position="43"/>
    </location>
</feature>
<protein>
    <submittedName>
        <fullName evidence="3">Uncharacterized protein</fullName>
    </submittedName>
</protein>
<dbReference type="Proteomes" id="UP000177968">
    <property type="component" value="Unassembled WGS sequence"/>
</dbReference>
<accession>A0A1F6FNK0</accession>